<accession>A0A1Y2DBD0</accession>
<evidence type="ECO:0000256" key="5">
    <source>
        <dbReference type="ARBA" id="ARBA00023242"/>
    </source>
</evidence>
<dbReference type="PANTHER" id="PTHR12628">
    <property type="entry name" value="POLYCOMB-LIKE TRANSCRIPTION FACTOR"/>
    <property type="match status" value="1"/>
</dbReference>
<dbReference type="GO" id="GO:0005634">
    <property type="term" value="C:nucleus"/>
    <property type="evidence" value="ECO:0007669"/>
    <property type="project" value="UniProtKB-SubCell"/>
</dbReference>
<evidence type="ECO:0000256" key="3">
    <source>
        <dbReference type="ARBA" id="ARBA00022771"/>
    </source>
</evidence>
<dbReference type="GO" id="GO:0003677">
    <property type="term" value="F:DNA binding"/>
    <property type="evidence" value="ECO:0007669"/>
    <property type="project" value="TreeGrafter"/>
</dbReference>
<feature type="compositionally biased region" description="Polar residues" evidence="7">
    <location>
        <begin position="208"/>
        <end position="217"/>
    </location>
</feature>
<dbReference type="EMBL" id="MCFJ01000022">
    <property type="protein sequence ID" value="ORY56571.1"/>
    <property type="molecule type" value="Genomic_DNA"/>
</dbReference>
<reference evidence="9 10" key="1">
    <citation type="submission" date="2016-07" db="EMBL/GenBank/DDBJ databases">
        <title>Pervasive Adenine N6-methylation of Active Genes in Fungi.</title>
        <authorList>
            <consortium name="DOE Joint Genome Institute"/>
            <person name="Mondo S.J."/>
            <person name="Dannebaum R.O."/>
            <person name="Kuo R.C."/>
            <person name="Labutti K."/>
            <person name="Haridas S."/>
            <person name="Kuo A."/>
            <person name="Salamov A."/>
            <person name="Ahrendt S.R."/>
            <person name="Lipzen A."/>
            <person name="Sullivan W."/>
            <person name="Andreopoulos W.B."/>
            <person name="Clum A."/>
            <person name="Lindquist E."/>
            <person name="Daum C."/>
            <person name="Ramamoorthy G.K."/>
            <person name="Gryganskyi A."/>
            <person name="Culley D."/>
            <person name="Magnuson J.K."/>
            <person name="James T.Y."/>
            <person name="O'Malley M.A."/>
            <person name="Stajich J.E."/>
            <person name="Spatafora J.W."/>
            <person name="Visel A."/>
            <person name="Grigoriev I.V."/>
        </authorList>
    </citation>
    <scope>NUCLEOTIDE SEQUENCE [LARGE SCALE GENOMIC DNA]</scope>
    <source>
        <strain evidence="9 10">CBS 129021</strain>
    </source>
</reference>
<keyword evidence="2" id="KW-0479">Metal-binding</keyword>
<feature type="region of interest" description="Disordered" evidence="7">
    <location>
        <begin position="134"/>
        <end position="243"/>
    </location>
</feature>
<feature type="domain" description="PHD-type" evidence="8">
    <location>
        <begin position="249"/>
        <end position="305"/>
    </location>
</feature>
<protein>
    <recommendedName>
        <fullName evidence="8">PHD-type domain-containing protein</fullName>
    </recommendedName>
</protein>
<sequence length="501" mass="52991">MAPSNVDEPSTGNNGDKTPIPTPLQQDDQIVIAAGAAPVVTAVPAASSPAPSSTGSQARPYVPQFSAATEMILKRIRQGETSSINSAIATASAAGAIKQSTYEDAKRRLVMNMNTTLTMPMPTVAVPLAAPSARLSSSSSSGLLTSQSGLGVSATGSGNVAAARAGLQPVKKRGPGRPPKPGGPKRKRIKEQDDASEPEEVDDDDTYQDQSTPTMTKSGRHILKPTQYNPATAAAPGKRKHYSKRTPEQALCKVCTRGLSPLKNQIVFCDGCNFCWHQLCHDPIIDDEFVSDETRSWFCRMCASKREKHAAKKKSVDIIRAVSWAAKSADQKRAYLSSLPQGQLVNLVMYSLELHPDLPVFPAQDPGASLKRPGSSTIYAGSGASEGLFIGPEPSPGSGPINFSHSVANPDTPYLSNGRSDGGNRISSTKAEADAQQATRESSTDSVPPAWPKVGHGVLAGLRMSEEDLQDRSDFESFSVATYNAAGHKIMENGIPVANEA</sequence>
<dbReference type="InterPro" id="IPR013083">
    <property type="entry name" value="Znf_RING/FYVE/PHD"/>
</dbReference>
<evidence type="ECO:0000256" key="4">
    <source>
        <dbReference type="ARBA" id="ARBA00022833"/>
    </source>
</evidence>
<evidence type="ECO:0000313" key="9">
    <source>
        <dbReference type="EMBL" id="ORY56571.1"/>
    </source>
</evidence>
<evidence type="ECO:0000256" key="7">
    <source>
        <dbReference type="SAM" id="MobiDB-lite"/>
    </source>
</evidence>
<evidence type="ECO:0000256" key="1">
    <source>
        <dbReference type="ARBA" id="ARBA00004123"/>
    </source>
</evidence>
<dbReference type="CDD" id="cd15502">
    <property type="entry name" value="PHD_Phf1p_Phf2p_like"/>
    <property type="match status" value="1"/>
</dbReference>
<dbReference type="RefSeq" id="XP_040710150.1">
    <property type="nucleotide sequence ID" value="XM_040853404.1"/>
</dbReference>
<evidence type="ECO:0000313" key="10">
    <source>
        <dbReference type="Proteomes" id="UP000193689"/>
    </source>
</evidence>
<dbReference type="GO" id="GO:0003682">
    <property type="term" value="F:chromatin binding"/>
    <property type="evidence" value="ECO:0007669"/>
    <property type="project" value="TreeGrafter"/>
</dbReference>
<dbReference type="PROSITE" id="PS50016">
    <property type="entry name" value="ZF_PHD_2"/>
    <property type="match status" value="1"/>
</dbReference>
<dbReference type="Proteomes" id="UP000193689">
    <property type="component" value="Unassembled WGS sequence"/>
</dbReference>
<keyword evidence="10" id="KW-1185">Reference proteome</keyword>
<dbReference type="InterPro" id="IPR001965">
    <property type="entry name" value="Znf_PHD"/>
</dbReference>
<keyword evidence="3 6" id="KW-0863">Zinc-finger</keyword>
<comment type="subcellular location">
    <subcellularLocation>
        <location evidence="1">Nucleus</location>
    </subcellularLocation>
</comment>
<proteinExistence type="predicted"/>
<dbReference type="AlphaFoldDB" id="A0A1Y2DBD0"/>
<dbReference type="SUPFAM" id="SSF57903">
    <property type="entry name" value="FYVE/PHD zinc finger"/>
    <property type="match status" value="1"/>
</dbReference>
<feature type="compositionally biased region" description="Polar residues" evidence="7">
    <location>
        <begin position="7"/>
        <end position="16"/>
    </location>
</feature>
<feature type="compositionally biased region" description="Low complexity" evidence="7">
    <location>
        <begin position="134"/>
        <end position="153"/>
    </location>
</feature>
<feature type="region of interest" description="Disordered" evidence="7">
    <location>
        <begin position="409"/>
        <end position="452"/>
    </location>
</feature>
<organism evidence="9 10">
    <name type="scientific">Pseudomassariella vexata</name>
    <dbReference type="NCBI Taxonomy" id="1141098"/>
    <lineage>
        <taxon>Eukaryota</taxon>
        <taxon>Fungi</taxon>
        <taxon>Dikarya</taxon>
        <taxon>Ascomycota</taxon>
        <taxon>Pezizomycotina</taxon>
        <taxon>Sordariomycetes</taxon>
        <taxon>Xylariomycetidae</taxon>
        <taxon>Amphisphaeriales</taxon>
        <taxon>Pseudomassariaceae</taxon>
        <taxon>Pseudomassariella</taxon>
    </lineage>
</organism>
<feature type="compositionally biased region" description="Polar residues" evidence="7">
    <location>
        <begin position="409"/>
        <end position="446"/>
    </location>
</feature>
<feature type="compositionally biased region" description="Acidic residues" evidence="7">
    <location>
        <begin position="194"/>
        <end position="207"/>
    </location>
</feature>
<dbReference type="Gene3D" id="3.30.40.10">
    <property type="entry name" value="Zinc/RING finger domain, C3HC4 (zinc finger)"/>
    <property type="match status" value="1"/>
</dbReference>
<feature type="region of interest" description="Disordered" evidence="7">
    <location>
        <begin position="1"/>
        <end position="26"/>
    </location>
</feature>
<keyword evidence="4" id="KW-0862">Zinc</keyword>
<gene>
    <name evidence="9" type="ORF">BCR38DRAFT_114152</name>
</gene>
<dbReference type="GeneID" id="63769616"/>
<dbReference type="SMART" id="SM00249">
    <property type="entry name" value="PHD"/>
    <property type="match status" value="1"/>
</dbReference>
<dbReference type="InterPro" id="IPR019787">
    <property type="entry name" value="Znf_PHD-finger"/>
</dbReference>
<dbReference type="InterPro" id="IPR011011">
    <property type="entry name" value="Znf_FYVE_PHD"/>
</dbReference>
<dbReference type="PROSITE" id="PS01359">
    <property type="entry name" value="ZF_PHD_1"/>
    <property type="match status" value="1"/>
</dbReference>
<evidence type="ECO:0000256" key="2">
    <source>
        <dbReference type="ARBA" id="ARBA00022723"/>
    </source>
</evidence>
<evidence type="ECO:0000256" key="6">
    <source>
        <dbReference type="PROSITE-ProRule" id="PRU00146"/>
    </source>
</evidence>
<dbReference type="InterPro" id="IPR019786">
    <property type="entry name" value="Zinc_finger_PHD-type_CS"/>
</dbReference>
<dbReference type="GO" id="GO:0008270">
    <property type="term" value="F:zinc ion binding"/>
    <property type="evidence" value="ECO:0007669"/>
    <property type="project" value="UniProtKB-KW"/>
</dbReference>
<dbReference type="Pfam" id="PF00628">
    <property type="entry name" value="PHD"/>
    <property type="match status" value="1"/>
</dbReference>
<keyword evidence="5" id="KW-0539">Nucleus</keyword>
<evidence type="ECO:0000259" key="8">
    <source>
        <dbReference type="PROSITE" id="PS50016"/>
    </source>
</evidence>
<comment type="caution">
    <text evidence="9">The sequence shown here is derived from an EMBL/GenBank/DDBJ whole genome shotgun (WGS) entry which is preliminary data.</text>
</comment>
<dbReference type="PANTHER" id="PTHR12628:SF10">
    <property type="entry name" value="HOMEOBOX DOMAIN-CONTAINING PROTEIN"/>
    <property type="match status" value="1"/>
</dbReference>
<dbReference type="STRING" id="1141098.A0A1Y2DBD0"/>
<dbReference type="OrthoDB" id="5863171at2759"/>
<dbReference type="GO" id="GO:0045814">
    <property type="term" value="P:negative regulation of gene expression, epigenetic"/>
    <property type="evidence" value="ECO:0007669"/>
    <property type="project" value="TreeGrafter"/>
</dbReference>
<name>A0A1Y2DBD0_9PEZI</name>
<dbReference type="InParanoid" id="A0A1Y2DBD0"/>